<name>L9ULU3_HALVD</name>
<dbReference type="PATRIC" id="fig|309800.29.peg.3359"/>
<dbReference type="AlphaFoldDB" id="L9ULU3"/>
<evidence type="ECO:0000259" key="1">
    <source>
        <dbReference type="Pfam" id="PF24035"/>
    </source>
</evidence>
<protein>
    <recommendedName>
        <fullName evidence="1">DUF7344 domain-containing protein</fullName>
    </recommendedName>
</protein>
<evidence type="ECO:0000313" key="3">
    <source>
        <dbReference type="Proteomes" id="UP000011532"/>
    </source>
</evidence>
<proteinExistence type="predicted"/>
<reference evidence="3" key="1">
    <citation type="submission" date="2012-11" db="EMBL/GenBank/DDBJ databases">
        <authorList>
            <person name="Becker E.A."/>
            <person name="Seitzer P."/>
            <person name="Tritt A."/>
            <person name="Larsen D."/>
            <person name="Yao A."/>
            <person name="Wu D."/>
            <person name="Darling A."/>
            <person name="Eisen J.A."/>
            <person name="Facciotti M.T."/>
        </authorList>
    </citation>
    <scope>NUCLEOTIDE SEQUENCE [LARGE SCALE GENOMIC DNA]</scope>
    <source>
        <strain evidence="3">ATCC 29605 / DSM 3757 / JCM 8879 / NBRC 14742 / NCIMB 2012 / VKM B-1768 / DS2</strain>
    </source>
</reference>
<dbReference type="Pfam" id="PF24035">
    <property type="entry name" value="DUF7344"/>
    <property type="match status" value="1"/>
</dbReference>
<sequence>MSDAEHAYAIPMDPDDAFRAISNSRRRQVILSLAQSESALTASELAVEIAAIENLVDPSEVTSEQRTRVYVSLVQSHLETLDRAGVVEYDERGKRVSPTDATEPVAGHVRRITTACYRPDAGRGDES</sequence>
<accession>L9ULU3</accession>
<organism evidence="2 3">
    <name type="scientific">Haloferax volcanii (strain ATCC 29605 / DSM 3757 / JCM 8879 / NBRC 14742 / NCIMB 2012 / VKM B-1768 / DS2)</name>
    <name type="common">Halobacterium volcanii</name>
    <dbReference type="NCBI Taxonomy" id="309800"/>
    <lineage>
        <taxon>Archaea</taxon>
        <taxon>Methanobacteriati</taxon>
        <taxon>Methanobacteriota</taxon>
        <taxon>Stenosarchaea group</taxon>
        <taxon>Halobacteria</taxon>
        <taxon>Halobacteriales</taxon>
        <taxon>Haloferacaceae</taxon>
        <taxon>Haloferax</taxon>
    </lineage>
</organism>
<gene>
    <name evidence="2" type="ORF">C498_17298</name>
</gene>
<dbReference type="InterPro" id="IPR036390">
    <property type="entry name" value="WH_DNA-bd_sf"/>
</dbReference>
<evidence type="ECO:0000313" key="2">
    <source>
        <dbReference type="EMBL" id="ELY25153.1"/>
    </source>
</evidence>
<dbReference type="RefSeq" id="WP_004044645.1">
    <property type="nucleotide sequence ID" value="NC_013967.1"/>
</dbReference>
<dbReference type="GeneID" id="8924941"/>
<dbReference type="InterPro" id="IPR036388">
    <property type="entry name" value="WH-like_DNA-bd_sf"/>
</dbReference>
<dbReference type="Proteomes" id="UP000011532">
    <property type="component" value="Unassembled WGS sequence"/>
</dbReference>
<dbReference type="EMBL" id="AOHU01000102">
    <property type="protein sequence ID" value="ELY25153.1"/>
    <property type="molecule type" value="Genomic_DNA"/>
</dbReference>
<reference evidence="2 3" key="2">
    <citation type="journal article" date="2014" name="PLoS Genet.">
        <title>Phylogenetically driven sequencing of extremely halophilic archaea reveals strategies for static and dynamic osmo-response.</title>
        <authorList>
            <person name="Becker E.A."/>
            <person name="Seitzer P.M."/>
            <person name="Tritt A."/>
            <person name="Larsen D."/>
            <person name="Krusor M."/>
            <person name="Yao A.I."/>
            <person name="Wu D."/>
            <person name="Madern D."/>
            <person name="Eisen J.A."/>
            <person name="Darling A.E."/>
            <person name="Facciotti M.T."/>
        </authorList>
    </citation>
    <scope>NUCLEOTIDE SEQUENCE [LARGE SCALE GENOMIC DNA]</scope>
    <source>
        <strain evidence="3">ATCC 29605 / DSM 3757 / JCM 8879 / NBRC 14742 / NCIMB 2012 / VKM B-1768 / DS2</strain>
    </source>
</reference>
<comment type="caution">
    <text evidence="2">The sequence shown here is derived from an EMBL/GenBank/DDBJ whole genome shotgun (WGS) entry which is preliminary data.</text>
</comment>
<dbReference type="SUPFAM" id="SSF46785">
    <property type="entry name" value="Winged helix' DNA-binding domain"/>
    <property type="match status" value="1"/>
</dbReference>
<dbReference type="InterPro" id="IPR055768">
    <property type="entry name" value="DUF7344"/>
</dbReference>
<feature type="domain" description="DUF7344" evidence="1">
    <location>
        <begin position="18"/>
        <end position="96"/>
    </location>
</feature>
<dbReference type="Gene3D" id="1.10.10.10">
    <property type="entry name" value="Winged helix-like DNA-binding domain superfamily/Winged helix DNA-binding domain"/>
    <property type="match status" value="1"/>
</dbReference>